<evidence type="ECO:0000313" key="3">
    <source>
        <dbReference type="Proteomes" id="UP000424462"/>
    </source>
</evidence>
<reference evidence="2 3" key="1">
    <citation type="submission" date="2019-11" db="EMBL/GenBank/DDBJ databases">
        <title>Complete genome sequence of Corynebacterium kalinowskii 1959, a novel Corynebacterium species isolated from soil of a small paddock in Vilsendorf, Germany.</title>
        <authorList>
            <person name="Schaffert L."/>
            <person name="Ruwe M."/>
            <person name="Milse J."/>
            <person name="Hanuschka K."/>
            <person name="Ortseifen V."/>
            <person name="Droste J."/>
            <person name="Brandt D."/>
            <person name="Schlueter L."/>
            <person name="Kutter Y."/>
            <person name="Vinke S."/>
            <person name="Viehoefer P."/>
            <person name="Jacob L."/>
            <person name="Luebke N.-C."/>
            <person name="Schulte-Berndt E."/>
            <person name="Hain C."/>
            <person name="Linder M."/>
            <person name="Schmidt P."/>
            <person name="Wollenschlaeger L."/>
            <person name="Luttermann T."/>
            <person name="Thieme E."/>
            <person name="Hassa J."/>
            <person name="Haak M."/>
            <person name="Wittchen M."/>
            <person name="Mentz A."/>
            <person name="Persicke M."/>
            <person name="Busche T."/>
            <person name="Ruckert C."/>
        </authorList>
    </citation>
    <scope>NUCLEOTIDE SEQUENCE [LARGE SCALE GENOMIC DNA]</scope>
    <source>
        <strain evidence="2 3">2039</strain>
    </source>
</reference>
<keyword evidence="3" id="KW-1185">Reference proteome</keyword>
<proteinExistence type="predicted"/>
<evidence type="ECO:0000256" key="1">
    <source>
        <dbReference type="SAM" id="MobiDB-lite"/>
    </source>
</evidence>
<dbReference type="AlphaFoldDB" id="A0A6B8W063"/>
<dbReference type="KEGG" id="cok:COCCU_04690"/>
<feature type="compositionally biased region" description="Basic residues" evidence="1">
    <location>
        <begin position="1"/>
        <end position="10"/>
    </location>
</feature>
<dbReference type="Proteomes" id="UP000424462">
    <property type="component" value="Chromosome"/>
</dbReference>
<gene>
    <name evidence="2" type="ORF">COCCU_04690</name>
</gene>
<organism evidence="2 3">
    <name type="scientific">Corynebacterium occultum</name>
    <dbReference type="NCBI Taxonomy" id="2675219"/>
    <lineage>
        <taxon>Bacteria</taxon>
        <taxon>Bacillati</taxon>
        <taxon>Actinomycetota</taxon>
        <taxon>Actinomycetes</taxon>
        <taxon>Mycobacteriales</taxon>
        <taxon>Corynebacteriaceae</taxon>
        <taxon>Corynebacterium</taxon>
    </lineage>
</organism>
<dbReference type="RefSeq" id="WP_156230449.1">
    <property type="nucleotide sequence ID" value="NZ_CP046455.1"/>
</dbReference>
<evidence type="ECO:0000313" key="2">
    <source>
        <dbReference type="EMBL" id="QGU06884.1"/>
    </source>
</evidence>
<sequence length="331" mass="36219">MFFRKFRARKPNPTPPEPAAKTLVPGLSPEKGLELRKELRQHFAGHGAAIHFEGTSGVITHPTKGRIRVNFENLVRALAGNENPYSVSRHAEAFVQAIMTEDGTDTMRDPEIYAGLRLKLTATAGLSESEKDIIDSATIAPFARDIAITLVLDTEHTIQTVALGRAEDFDDIPSLQRAAGANLRSELQHAAVEVVHHPGTENAPGAHFWSFESDSFYLGSAAIYLEDFLRQRAPGLDQSNGVIFAVPNRHLLLAREVSTGTDLLEGLHRLAMVAARFALERAHPISPSLHLTYAGGLETISEIDQQARELKIMPNPHLTHQLGLSDESGDL</sequence>
<accession>A0A6B8W063</accession>
<protein>
    <submittedName>
        <fullName evidence="2">Uncharacterized protein</fullName>
    </submittedName>
</protein>
<feature type="region of interest" description="Disordered" evidence="1">
    <location>
        <begin position="1"/>
        <end position="26"/>
    </location>
</feature>
<dbReference type="EMBL" id="CP046455">
    <property type="protein sequence ID" value="QGU06884.1"/>
    <property type="molecule type" value="Genomic_DNA"/>
</dbReference>
<name>A0A6B8W063_9CORY</name>